<dbReference type="PANTHER" id="PTHR34606">
    <property type="entry name" value="BON DOMAIN-CONTAINING PROTEIN"/>
    <property type="match status" value="1"/>
</dbReference>
<organism evidence="9 10">
    <name type="scientific">Pseudoduganella violacea</name>
    <dbReference type="NCBI Taxonomy" id="1715466"/>
    <lineage>
        <taxon>Bacteria</taxon>
        <taxon>Pseudomonadati</taxon>
        <taxon>Pseudomonadota</taxon>
        <taxon>Betaproteobacteria</taxon>
        <taxon>Burkholderiales</taxon>
        <taxon>Oxalobacteraceae</taxon>
        <taxon>Telluria group</taxon>
        <taxon>Pseudoduganella</taxon>
    </lineage>
</organism>
<feature type="chain" id="PRO_5031131044" description="Osmotically-inducible protein Y" evidence="7">
    <location>
        <begin position="21"/>
        <end position="235"/>
    </location>
</feature>
<comment type="caution">
    <text evidence="9">The sequence shown here is derived from an EMBL/GenBank/DDBJ whole genome shotgun (WGS) entry which is preliminary data.</text>
</comment>
<evidence type="ECO:0000256" key="7">
    <source>
        <dbReference type="SAM" id="SignalP"/>
    </source>
</evidence>
<evidence type="ECO:0000256" key="1">
    <source>
        <dbReference type="ARBA" id="ARBA00004418"/>
    </source>
</evidence>
<keyword evidence="2 7" id="KW-0732">Signal</keyword>
<feature type="signal peptide" evidence="7">
    <location>
        <begin position="1"/>
        <end position="20"/>
    </location>
</feature>
<feature type="coiled-coil region" evidence="6">
    <location>
        <begin position="67"/>
        <end position="109"/>
    </location>
</feature>
<evidence type="ECO:0000256" key="2">
    <source>
        <dbReference type="ARBA" id="ARBA00022729"/>
    </source>
</evidence>
<evidence type="ECO:0000259" key="8">
    <source>
        <dbReference type="PROSITE" id="PS50914"/>
    </source>
</evidence>
<dbReference type="Pfam" id="PF04972">
    <property type="entry name" value="BON"/>
    <property type="match status" value="1"/>
</dbReference>
<gene>
    <name evidence="9" type="ORF">FHS03_000895</name>
</gene>
<feature type="domain" description="BON" evidence="8">
    <location>
        <begin position="167"/>
        <end position="235"/>
    </location>
</feature>
<dbReference type="EMBL" id="JACHXD010000002">
    <property type="protein sequence ID" value="MBB3117869.1"/>
    <property type="molecule type" value="Genomic_DNA"/>
</dbReference>
<dbReference type="Proteomes" id="UP000541535">
    <property type="component" value="Unassembled WGS sequence"/>
</dbReference>
<dbReference type="Gene3D" id="3.30.1340.30">
    <property type="match status" value="1"/>
</dbReference>
<evidence type="ECO:0000313" key="10">
    <source>
        <dbReference type="Proteomes" id="UP000541535"/>
    </source>
</evidence>
<proteinExistence type="predicted"/>
<dbReference type="PANTHER" id="PTHR34606:SF16">
    <property type="entry name" value="BON DOMAIN-CONTAINING PROTEIN"/>
    <property type="match status" value="1"/>
</dbReference>
<keyword evidence="10" id="KW-1185">Reference proteome</keyword>
<dbReference type="InterPro" id="IPR051686">
    <property type="entry name" value="Lipoprotein_DolP"/>
</dbReference>
<protein>
    <recommendedName>
        <fullName evidence="5">Osmotically-inducible protein Y</fullName>
    </recommendedName>
</protein>
<reference evidence="9 10" key="1">
    <citation type="submission" date="2020-08" db="EMBL/GenBank/DDBJ databases">
        <title>Genomic Encyclopedia of Type Strains, Phase III (KMG-III): the genomes of soil and plant-associated and newly described type strains.</title>
        <authorList>
            <person name="Whitman W."/>
        </authorList>
    </citation>
    <scope>NUCLEOTIDE SEQUENCE [LARGE SCALE GENOMIC DNA]</scope>
    <source>
        <strain evidence="9 10">CECT 8897</strain>
    </source>
</reference>
<dbReference type="PROSITE" id="PS50914">
    <property type="entry name" value="BON"/>
    <property type="match status" value="1"/>
</dbReference>
<sequence>MKKLALITVAMMASASIAVAQNADSSAYKAAHDKATSDYKAAKDRCSDTLSGNAKDVCQEEAKVARARAESDAVAQHKNNKRDLEKAHKKVAEAEYDLAKEKCDDLSGDAKSACVSQAKSVRDTSLASIKSGSYSTTAAATDTVREKTAAAADTMRDKTAGAGEVMSDSMITAKVKADMAADSQVKAMDVHVETQKGVVMLSGFVPSKAEADRAVQLARGVKGVNEVKSSIQIKK</sequence>
<evidence type="ECO:0000256" key="6">
    <source>
        <dbReference type="SAM" id="Coils"/>
    </source>
</evidence>
<dbReference type="InterPro" id="IPR007055">
    <property type="entry name" value="BON_dom"/>
</dbReference>
<dbReference type="InterPro" id="IPR014004">
    <property type="entry name" value="Transpt-assoc_nodulatn_dom_bac"/>
</dbReference>
<name>A0A7W5B795_9BURK</name>
<evidence type="ECO:0000256" key="4">
    <source>
        <dbReference type="ARBA" id="ARBA00022764"/>
    </source>
</evidence>
<dbReference type="RefSeq" id="WP_229426059.1">
    <property type="nucleotide sequence ID" value="NZ_JACHXD010000002.1"/>
</dbReference>
<comment type="subcellular location">
    <subcellularLocation>
        <location evidence="1">Periplasm</location>
    </subcellularLocation>
</comment>
<evidence type="ECO:0000256" key="5">
    <source>
        <dbReference type="ARBA" id="ARBA00070588"/>
    </source>
</evidence>
<dbReference type="SMART" id="SM00749">
    <property type="entry name" value="BON"/>
    <property type="match status" value="1"/>
</dbReference>
<dbReference type="AlphaFoldDB" id="A0A7W5B795"/>
<dbReference type="FunFam" id="3.30.1340.30:FF:000001">
    <property type="entry name" value="Molecular chaperone OsmY"/>
    <property type="match status" value="1"/>
</dbReference>
<dbReference type="GO" id="GO:0042597">
    <property type="term" value="C:periplasmic space"/>
    <property type="evidence" value="ECO:0007669"/>
    <property type="project" value="UniProtKB-SubCell"/>
</dbReference>
<keyword evidence="4" id="KW-0574">Periplasm</keyword>
<accession>A0A7W5B795</accession>
<keyword evidence="3" id="KW-0677">Repeat</keyword>
<evidence type="ECO:0000313" key="9">
    <source>
        <dbReference type="EMBL" id="MBB3117869.1"/>
    </source>
</evidence>
<evidence type="ECO:0000256" key="3">
    <source>
        <dbReference type="ARBA" id="ARBA00022737"/>
    </source>
</evidence>
<keyword evidence="6" id="KW-0175">Coiled coil</keyword>